<dbReference type="InParanoid" id="A0A0D2JBU3"/>
<evidence type="ECO:0000256" key="1">
    <source>
        <dbReference type="ARBA" id="ARBA00007847"/>
    </source>
</evidence>
<dbReference type="GO" id="GO:0047661">
    <property type="term" value="F:amino-acid racemase activity"/>
    <property type="evidence" value="ECO:0007669"/>
    <property type="project" value="InterPro"/>
</dbReference>
<dbReference type="InterPro" id="IPR001920">
    <property type="entry name" value="Asp/Glu_race"/>
</dbReference>
<dbReference type="Gene3D" id="3.40.50.1860">
    <property type="match status" value="2"/>
</dbReference>
<dbReference type="PANTHER" id="PTHR21198">
    <property type="entry name" value="GLUTAMATE RACEMASE"/>
    <property type="match status" value="1"/>
</dbReference>
<dbReference type="AlphaFoldDB" id="A0A0D2JBU3"/>
<keyword evidence="2" id="KW-0413">Isomerase</keyword>
<reference evidence="3 4" key="1">
    <citation type="submission" date="2013-11" db="EMBL/GenBank/DDBJ databases">
        <title>Metagenomic analysis of a methanogenic consortium involved in long chain n-alkane degradation.</title>
        <authorList>
            <person name="Davidova I.A."/>
            <person name="Callaghan A.V."/>
            <person name="Wawrik B."/>
            <person name="Pruitt S."/>
            <person name="Marks C."/>
            <person name="Duncan K.E."/>
            <person name="Suflita J.M."/>
        </authorList>
    </citation>
    <scope>NUCLEOTIDE SEQUENCE [LARGE SCALE GENOMIC DNA]</scope>
    <source>
        <strain evidence="3 4">SPR</strain>
    </source>
</reference>
<evidence type="ECO:0000313" key="3">
    <source>
        <dbReference type="EMBL" id="KIX15614.1"/>
    </source>
</evidence>
<dbReference type="Proteomes" id="UP000032233">
    <property type="component" value="Unassembled WGS sequence"/>
</dbReference>
<dbReference type="PATRIC" id="fig|1429043.3.peg.585"/>
<dbReference type="InterPro" id="IPR004380">
    <property type="entry name" value="Asp_race"/>
</dbReference>
<dbReference type="NCBIfam" id="TIGR00035">
    <property type="entry name" value="asp_race"/>
    <property type="match status" value="1"/>
</dbReference>
<accession>A0A0D2JBU3</accession>
<dbReference type="SUPFAM" id="SSF53681">
    <property type="entry name" value="Aspartate/glutamate racemase"/>
    <property type="match status" value="2"/>
</dbReference>
<gene>
    <name evidence="3" type="ORF">X474_02800</name>
</gene>
<keyword evidence="4" id="KW-1185">Reference proteome</keyword>
<dbReference type="PROSITE" id="PS00923">
    <property type="entry name" value="ASP_GLU_RACEMASE_1"/>
    <property type="match status" value="1"/>
</dbReference>
<dbReference type="Pfam" id="PF01177">
    <property type="entry name" value="Asp_Glu_race"/>
    <property type="match status" value="1"/>
</dbReference>
<comment type="similarity">
    <text evidence="1">Belongs to the aspartate/glutamate racemases family.</text>
</comment>
<comment type="caution">
    <text evidence="3">The sequence shown here is derived from an EMBL/GenBank/DDBJ whole genome shotgun (WGS) entry which is preliminary data.</text>
</comment>
<evidence type="ECO:0000313" key="4">
    <source>
        <dbReference type="Proteomes" id="UP000032233"/>
    </source>
</evidence>
<evidence type="ECO:0000256" key="2">
    <source>
        <dbReference type="ARBA" id="ARBA00023235"/>
    </source>
</evidence>
<dbReference type="STRING" id="1429043.X474_02800"/>
<protein>
    <submittedName>
        <fullName evidence="3">Aspartate racemase</fullName>
    </submittedName>
</protein>
<dbReference type="EMBL" id="AZAC01000002">
    <property type="protein sequence ID" value="KIX15614.1"/>
    <property type="molecule type" value="Genomic_DNA"/>
</dbReference>
<dbReference type="OrthoDB" id="9803739at2"/>
<sequence>MEKMEEKIAGIIGGMGPEATVDLMQRIIRLTPADDDIDHVRCIVDNNPKVPSRIKAIVEGCGESPAPEMADMARRLAIWGADFLAIPCNTAHFYWDTVQAAVDIPVINLIDLVVCAVKEKRRPCKKVGVLASTAVLMTGLYEKRFKKEGIDVVYPEADEQKALLNVIKAVKAGDPSSNVAEKFKAICQGIRSREVDVLIIACTELSVISAGNMGCEVVDAAEVLAAHIVKKSKEG</sequence>
<dbReference type="PANTHER" id="PTHR21198:SF7">
    <property type="entry name" value="ASPARTATE-GLUTAMATE RACEMASE FAMILY"/>
    <property type="match status" value="1"/>
</dbReference>
<proteinExistence type="inferred from homology"/>
<dbReference type="InterPro" id="IPR018187">
    <property type="entry name" value="Asp/Glu_racemase_AS_1"/>
</dbReference>
<organism evidence="3 4">
    <name type="scientific">Dethiosulfatarculus sandiegensis</name>
    <dbReference type="NCBI Taxonomy" id="1429043"/>
    <lineage>
        <taxon>Bacteria</taxon>
        <taxon>Pseudomonadati</taxon>
        <taxon>Thermodesulfobacteriota</taxon>
        <taxon>Desulfarculia</taxon>
        <taxon>Desulfarculales</taxon>
        <taxon>Desulfarculaceae</taxon>
        <taxon>Dethiosulfatarculus</taxon>
    </lineage>
</organism>
<dbReference type="InterPro" id="IPR015942">
    <property type="entry name" value="Asp/Glu/hydantoin_racemase"/>
</dbReference>
<name>A0A0D2JBU3_9BACT</name>